<name>A0A1W1CXD5_9ZZZZ</name>
<dbReference type="InterPro" id="IPR036097">
    <property type="entry name" value="HisK_dim/P_sf"/>
</dbReference>
<dbReference type="InterPro" id="IPR036890">
    <property type="entry name" value="HATPase_C_sf"/>
</dbReference>
<keyword evidence="7" id="KW-1133">Transmembrane helix</keyword>
<feature type="domain" description="Histidine kinase" evidence="8">
    <location>
        <begin position="76"/>
        <end position="277"/>
    </location>
</feature>
<dbReference type="PANTHER" id="PTHR45453:SF1">
    <property type="entry name" value="PHOSPHATE REGULON SENSOR PROTEIN PHOR"/>
    <property type="match status" value="1"/>
</dbReference>
<dbReference type="GO" id="GO:0004721">
    <property type="term" value="F:phosphoprotein phosphatase activity"/>
    <property type="evidence" value="ECO:0007669"/>
    <property type="project" value="TreeGrafter"/>
</dbReference>
<organism evidence="9">
    <name type="scientific">hydrothermal vent metagenome</name>
    <dbReference type="NCBI Taxonomy" id="652676"/>
    <lineage>
        <taxon>unclassified sequences</taxon>
        <taxon>metagenomes</taxon>
        <taxon>ecological metagenomes</taxon>
    </lineage>
</organism>
<dbReference type="InterPro" id="IPR003594">
    <property type="entry name" value="HATPase_dom"/>
</dbReference>
<evidence type="ECO:0000256" key="6">
    <source>
        <dbReference type="ARBA" id="ARBA00023012"/>
    </source>
</evidence>
<dbReference type="PANTHER" id="PTHR45453">
    <property type="entry name" value="PHOSPHATE REGULON SENSOR PROTEIN PHOR"/>
    <property type="match status" value="1"/>
</dbReference>
<keyword evidence="7" id="KW-0472">Membrane</keyword>
<dbReference type="PRINTS" id="PR00344">
    <property type="entry name" value="BCTRLSENSOR"/>
</dbReference>
<dbReference type="Pfam" id="PF00512">
    <property type="entry name" value="HisKA"/>
    <property type="match status" value="1"/>
</dbReference>
<evidence type="ECO:0000256" key="7">
    <source>
        <dbReference type="SAM" id="Phobius"/>
    </source>
</evidence>
<dbReference type="AlphaFoldDB" id="A0A1W1CXD5"/>
<evidence type="ECO:0000256" key="1">
    <source>
        <dbReference type="ARBA" id="ARBA00000085"/>
    </source>
</evidence>
<feature type="transmembrane region" description="Helical" evidence="7">
    <location>
        <begin position="38"/>
        <end position="61"/>
    </location>
</feature>
<keyword evidence="7" id="KW-0812">Transmembrane</keyword>
<feature type="transmembrane region" description="Helical" evidence="7">
    <location>
        <begin position="7"/>
        <end position="26"/>
    </location>
</feature>
<dbReference type="GO" id="GO:0000155">
    <property type="term" value="F:phosphorelay sensor kinase activity"/>
    <property type="evidence" value="ECO:0007669"/>
    <property type="project" value="InterPro"/>
</dbReference>
<protein>
    <recommendedName>
        <fullName evidence="2">histidine kinase</fullName>
        <ecNumber evidence="2">2.7.13.3</ecNumber>
    </recommendedName>
</protein>
<dbReference type="CDD" id="cd00082">
    <property type="entry name" value="HisKA"/>
    <property type="match status" value="1"/>
</dbReference>
<gene>
    <name evidence="9" type="ORF">MNB_SV-3-355</name>
</gene>
<reference evidence="9" key="1">
    <citation type="submission" date="2016-10" db="EMBL/GenBank/DDBJ databases">
        <authorList>
            <person name="de Groot N.N."/>
        </authorList>
    </citation>
    <scope>NUCLEOTIDE SEQUENCE</scope>
</reference>
<evidence type="ECO:0000256" key="2">
    <source>
        <dbReference type="ARBA" id="ARBA00012438"/>
    </source>
</evidence>
<dbReference type="SMART" id="SM00388">
    <property type="entry name" value="HisKA"/>
    <property type="match status" value="1"/>
</dbReference>
<dbReference type="Pfam" id="PF02518">
    <property type="entry name" value="HATPase_c"/>
    <property type="match status" value="1"/>
</dbReference>
<dbReference type="GO" id="GO:0005886">
    <property type="term" value="C:plasma membrane"/>
    <property type="evidence" value="ECO:0007669"/>
    <property type="project" value="TreeGrafter"/>
</dbReference>
<dbReference type="SUPFAM" id="SSF55874">
    <property type="entry name" value="ATPase domain of HSP90 chaperone/DNA topoisomerase II/histidine kinase"/>
    <property type="match status" value="1"/>
</dbReference>
<dbReference type="Gene3D" id="1.10.287.130">
    <property type="match status" value="1"/>
</dbReference>
<keyword evidence="6" id="KW-0902">Two-component regulatory system</keyword>
<keyword evidence="3" id="KW-0597">Phosphoprotein</keyword>
<evidence type="ECO:0000256" key="4">
    <source>
        <dbReference type="ARBA" id="ARBA00022679"/>
    </source>
</evidence>
<evidence type="ECO:0000256" key="5">
    <source>
        <dbReference type="ARBA" id="ARBA00022777"/>
    </source>
</evidence>
<evidence type="ECO:0000313" key="9">
    <source>
        <dbReference type="EMBL" id="SFV70454.1"/>
    </source>
</evidence>
<dbReference type="InterPro" id="IPR004358">
    <property type="entry name" value="Sig_transdc_His_kin-like_C"/>
</dbReference>
<proteinExistence type="predicted"/>
<dbReference type="SMART" id="SM00387">
    <property type="entry name" value="HATPase_c"/>
    <property type="match status" value="1"/>
</dbReference>
<dbReference type="InterPro" id="IPR003661">
    <property type="entry name" value="HisK_dim/P_dom"/>
</dbReference>
<dbReference type="InterPro" id="IPR050351">
    <property type="entry name" value="BphY/WalK/GraS-like"/>
</dbReference>
<dbReference type="InterPro" id="IPR005467">
    <property type="entry name" value="His_kinase_dom"/>
</dbReference>
<dbReference type="EMBL" id="FPHI01000051">
    <property type="protein sequence ID" value="SFV70454.1"/>
    <property type="molecule type" value="Genomic_DNA"/>
</dbReference>
<keyword evidence="5 9" id="KW-0418">Kinase</keyword>
<accession>A0A1W1CXD5</accession>
<dbReference type="GO" id="GO:0016036">
    <property type="term" value="P:cellular response to phosphate starvation"/>
    <property type="evidence" value="ECO:0007669"/>
    <property type="project" value="TreeGrafter"/>
</dbReference>
<dbReference type="EC" id="2.7.13.3" evidence="2"/>
<keyword evidence="4" id="KW-0808">Transferase</keyword>
<dbReference type="Gene3D" id="3.30.565.10">
    <property type="entry name" value="Histidine kinase-like ATPase, C-terminal domain"/>
    <property type="match status" value="1"/>
</dbReference>
<evidence type="ECO:0000256" key="3">
    <source>
        <dbReference type="ARBA" id="ARBA00022553"/>
    </source>
</evidence>
<sequence length="278" mass="31959">MKKETQLAALGYFTSVAMLLSFLYWYLKNEGFSESNFILASLFVLLLAGGWGYIIATHLLAPKVQLDENLSHLSSEILHELNIPLSTIKANTTLLKKRMEDEKSLQRLERINASSLRLERLYKELVYSIKKEIHPTEKETFPLYDILKERIEVFQAFERNHFSLETIDKTVYADKIGFEKMIDNLLMNAMKYSDKKTTIEIGMDGNILSIQDSGMGMDETQLLRVYERYYQGDSKKEGEGIGLALVKAYCDEENIEVQIYSKKDVGTKVSLDLSKIHI</sequence>
<dbReference type="SUPFAM" id="SSF47384">
    <property type="entry name" value="Homodimeric domain of signal transducing histidine kinase"/>
    <property type="match status" value="1"/>
</dbReference>
<evidence type="ECO:0000259" key="8">
    <source>
        <dbReference type="PROSITE" id="PS50109"/>
    </source>
</evidence>
<comment type="catalytic activity">
    <reaction evidence="1">
        <text>ATP + protein L-histidine = ADP + protein N-phospho-L-histidine.</text>
        <dbReference type="EC" id="2.7.13.3"/>
    </reaction>
</comment>
<dbReference type="PROSITE" id="PS50109">
    <property type="entry name" value="HIS_KIN"/>
    <property type="match status" value="1"/>
</dbReference>